<dbReference type="PANTHER" id="PTHR22812">
    <property type="entry name" value="CHROMOBOX PROTEIN"/>
    <property type="match status" value="1"/>
</dbReference>
<dbReference type="SUPFAM" id="SSF54160">
    <property type="entry name" value="Chromo domain-like"/>
    <property type="match status" value="1"/>
</dbReference>
<sequence>MSHSNSYHYAEQSNNLARSSGPIPKDIHDRWKVVKPSYAKNSKKPHQTSATDGWGVREQYDHARDQSHKLQARIATKYERGSTSAPGDKITIDRPLREKPVPPPLQDRKREDPLFIVPATPSPPLIPPPCLSPARAATIIAEAETIFCVAPVAPTPSPLSTIPTRGPTSVTPAADPAPLIGPPALSLLSPHSPSLAIPPIVRQDAPHGNTSKTPLSSLGTQISGQGVTHAEPSSIASGPQTAGPVNCLPSILCTPHPIHGNEDPPEGGIEEPSLTASRLQASSLVENTQVIPRTPLPTGSTEDISKGEMEERSLLLAVEESSDGSAWVADASHTISSVSPENHYSKSNFRTSSGDGSPSLCPAQSSMSLSPILPQGMVRKSPPAMEPLVNSTPPKDSTVCASKSSEEYSSLTKKLVEKLDPYKHSPLGSDKSYLKHPIDIIELAPCSCYQHFGIYTSSSEDHSILSPASNCKSISENPEERLRMICPHASERQSTNEIPGSTKHMDRGDHQADNPCLNEKSGAEPITNRTSSLVARIIEGGVEPALEERPPLPHSLSMEECSEVLISLSYAPTNITNESQTHERHVINQTACNKVGYLVTQAEHKDVASSSEAQPSTEELDHLEKEYEVERVEGYRVRRGREEYLVKWTGYDDRTWEPVGNLKNAPLALDEYIQRHTLRKRKREWPGNQAANRKLCRLQARYPATTDALCPSLTGVALCRKS</sequence>
<dbReference type="EMBL" id="JAVHJL010000012">
    <property type="protein sequence ID" value="KAK6495965.1"/>
    <property type="molecule type" value="Genomic_DNA"/>
</dbReference>
<feature type="compositionally biased region" description="Basic and acidic residues" evidence="4">
    <location>
        <begin position="90"/>
        <end position="109"/>
    </location>
</feature>
<dbReference type="InterPro" id="IPR000953">
    <property type="entry name" value="Chromo/chromo_shadow_dom"/>
</dbReference>
<dbReference type="CDD" id="cd00024">
    <property type="entry name" value="CD_CSD"/>
    <property type="match status" value="1"/>
</dbReference>
<feature type="region of interest" description="Disordered" evidence="4">
    <location>
        <begin position="196"/>
        <end position="241"/>
    </location>
</feature>
<feature type="region of interest" description="Disordered" evidence="4">
    <location>
        <begin position="1"/>
        <end position="54"/>
    </location>
</feature>
<evidence type="ECO:0000256" key="2">
    <source>
        <dbReference type="ARBA" id="ARBA00011353"/>
    </source>
</evidence>
<feature type="compositionally biased region" description="Polar residues" evidence="4">
    <location>
        <begin position="338"/>
        <end position="369"/>
    </location>
</feature>
<feature type="domain" description="Chromo" evidence="5">
    <location>
        <begin position="627"/>
        <end position="684"/>
    </location>
</feature>
<feature type="region of interest" description="Disordered" evidence="4">
    <location>
        <begin position="74"/>
        <end position="109"/>
    </location>
</feature>
<feature type="compositionally biased region" description="Polar residues" evidence="4">
    <location>
        <begin position="389"/>
        <end position="404"/>
    </location>
</feature>
<dbReference type="PROSITE" id="PS50013">
    <property type="entry name" value="CHROMO_2"/>
    <property type="match status" value="1"/>
</dbReference>
<reference evidence="6 7" key="1">
    <citation type="submission" date="2023-08" db="EMBL/GenBank/DDBJ databases">
        <authorList>
            <person name="Palmer J.M."/>
        </authorList>
    </citation>
    <scope>NUCLEOTIDE SEQUENCE [LARGE SCALE GENOMIC DNA]</scope>
    <source>
        <strain evidence="6 7">TWF481</strain>
    </source>
</reference>
<feature type="region of interest" description="Disordered" evidence="4">
    <location>
        <begin position="338"/>
        <end position="404"/>
    </location>
</feature>
<dbReference type="GO" id="GO:0005634">
    <property type="term" value="C:nucleus"/>
    <property type="evidence" value="ECO:0007669"/>
    <property type="project" value="UniProtKB-SubCell"/>
</dbReference>
<feature type="region of interest" description="Disordered" evidence="4">
    <location>
        <begin position="491"/>
        <end position="524"/>
    </location>
</feature>
<organism evidence="6 7">
    <name type="scientific">Arthrobotrys musiformis</name>
    <dbReference type="NCBI Taxonomy" id="47236"/>
    <lineage>
        <taxon>Eukaryota</taxon>
        <taxon>Fungi</taxon>
        <taxon>Dikarya</taxon>
        <taxon>Ascomycota</taxon>
        <taxon>Pezizomycotina</taxon>
        <taxon>Orbiliomycetes</taxon>
        <taxon>Orbiliales</taxon>
        <taxon>Orbiliaceae</taxon>
        <taxon>Arthrobotrys</taxon>
    </lineage>
</organism>
<keyword evidence="7" id="KW-1185">Reference proteome</keyword>
<protein>
    <recommendedName>
        <fullName evidence="5">Chromo domain-containing protein</fullName>
    </recommendedName>
</protein>
<dbReference type="InterPro" id="IPR016197">
    <property type="entry name" value="Chromo-like_dom_sf"/>
</dbReference>
<dbReference type="Pfam" id="PF00385">
    <property type="entry name" value="Chromo"/>
    <property type="match status" value="1"/>
</dbReference>
<evidence type="ECO:0000259" key="5">
    <source>
        <dbReference type="PROSITE" id="PS50013"/>
    </source>
</evidence>
<comment type="caution">
    <text evidence="6">The sequence shown here is derived from an EMBL/GenBank/DDBJ whole genome shotgun (WGS) entry which is preliminary data.</text>
</comment>
<evidence type="ECO:0000256" key="1">
    <source>
        <dbReference type="ARBA" id="ARBA00004123"/>
    </source>
</evidence>
<evidence type="ECO:0000313" key="7">
    <source>
        <dbReference type="Proteomes" id="UP001370758"/>
    </source>
</evidence>
<dbReference type="InterPro" id="IPR023780">
    <property type="entry name" value="Chromo_domain"/>
</dbReference>
<dbReference type="InterPro" id="IPR051219">
    <property type="entry name" value="Heterochromatin_chromo-domain"/>
</dbReference>
<dbReference type="GO" id="GO:0006338">
    <property type="term" value="P:chromatin remodeling"/>
    <property type="evidence" value="ECO:0007669"/>
    <property type="project" value="UniProtKB-ARBA"/>
</dbReference>
<name>A0AAV9VRX0_9PEZI</name>
<gene>
    <name evidence="6" type="ORF">TWF481_003010</name>
</gene>
<feature type="compositionally biased region" description="Basic and acidic residues" evidence="4">
    <location>
        <begin position="503"/>
        <end position="512"/>
    </location>
</feature>
<proteinExistence type="predicted"/>
<accession>A0AAV9VRX0</accession>
<dbReference type="SMART" id="SM00298">
    <property type="entry name" value="CHROMO"/>
    <property type="match status" value="1"/>
</dbReference>
<dbReference type="Proteomes" id="UP001370758">
    <property type="component" value="Unassembled WGS sequence"/>
</dbReference>
<evidence type="ECO:0000256" key="3">
    <source>
        <dbReference type="ARBA" id="ARBA00023242"/>
    </source>
</evidence>
<feature type="compositionally biased region" description="Polar residues" evidence="4">
    <location>
        <begin position="208"/>
        <end position="226"/>
    </location>
</feature>
<evidence type="ECO:0000313" key="6">
    <source>
        <dbReference type="EMBL" id="KAK6495965.1"/>
    </source>
</evidence>
<feature type="compositionally biased region" description="Polar residues" evidence="4">
    <location>
        <begin position="1"/>
        <end position="18"/>
    </location>
</feature>
<comment type="subunit">
    <text evidence="2">Component of the NuA4 histone acetyltransferase complex.</text>
</comment>
<dbReference type="Gene3D" id="2.40.50.40">
    <property type="match status" value="1"/>
</dbReference>
<comment type="subcellular location">
    <subcellularLocation>
        <location evidence="1">Nucleus</location>
    </subcellularLocation>
</comment>
<dbReference type="AlphaFoldDB" id="A0AAV9VRX0"/>
<evidence type="ECO:0000256" key="4">
    <source>
        <dbReference type="SAM" id="MobiDB-lite"/>
    </source>
</evidence>
<keyword evidence="3" id="KW-0539">Nucleus</keyword>